<organism evidence="3 4">
    <name type="scientific">Patellaria atrata CBS 101060</name>
    <dbReference type="NCBI Taxonomy" id="1346257"/>
    <lineage>
        <taxon>Eukaryota</taxon>
        <taxon>Fungi</taxon>
        <taxon>Dikarya</taxon>
        <taxon>Ascomycota</taxon>
        <taxon>Pezizomycotina</taxon>
        <taxon>Dothideomycetes</taxon>
        <taxon>Dothideomycetes incertae sedis</taxon>
        <taxon>Patellariales</taxon>
        <taxon>Patellariaceae</taxon>
        <taxon>Patellaria</taxon>
    </lineage>
</organism>
<dbReference type="OrthoDB" id="534815at2759"/>
<protein>
    <recommendedName>
        <fullName evidence="2">ZW10 C-terminal helical domain-containing protein</fullName>
    </recommendedName>
</protein>
<feature type="compositionally biased region" description="Acidic residues" evidence="1">
    <location>
        <begin position="480"/>
        <end position="497"/>
    </location>
</feature>
<feature type="compositionally biased region" description="Polar residues" evidence="1">
    <location>
        <begin position="445"/>
        <end position="454"/>
    </location>
</feature>
<dbReference type="GO" id="GO:1990423">
    <property type="term" value="C:RZZ complex"/>
    <property type="evidence" value="ECO:0007669"/>
    <property type="project" value="TreeGrafter"/>
</dbReference>
<dbReference type="EMBL" id="MU006089">
    <property type="protein sequence ID" value="KAF2842636.1"/>
    <property type="molecule type" value="Genomic_DNA"/>
</dbReference>
<dbReference type="GO" id="GO:0005737">
    <property type="term" value="C:cytoplasm"/>
    <property type="evidence" value="ECO:0007669"/>
    <property type="project" value="GOC"/>
</dbReference>
<evidence type="ECO:0000313" key="4">
    <source>
        <dbReference type="Proteomes" id="UP000799429"/>
    </source>
</evidence>
<keyword evidence="4" id="KW-1185">Reference proteome</keyword>
<dbReference type="Gene3D" id="1.10.357.150">
    <property type="match status" value="1"/>
</dbReference>
<dbReference type="InterPro" id="IPR046362">
    <property type="entry name" value="Zw10/DSL1_C_sf"/>
</dbReference>
<feature type="domain" description="ZW10 C-terminal helical" evidence="2">
    <location>
        <begin position="683"/>
        <end position="828"/>
    </location>
</feature>
<dbReference type="Pfam" id="PF22766">
    <property type="entry name" value="ZW10_C2"/>
    <property type="match status" value="1"/>
</dbReference>
<proteinExistence type="predicted"/>
<evidence type="ECO:0000256" key="1">
    <source>
        <dbReference type="SAM" id="MobiDB-lite"/>
    </source>
</evidence>
<sequence length="834" mass="92598">MASLTSPEEIPSSILECVQNKTFPGSDDIAGAEVDLSVSFSSITSIAVAREDVKSQIRALSREVAPDVDSWISQSRQVQADIQRSKATARQIIRDAEVGRSLRAGVEDGSNKVGLLESEIEFNHSLISALENIKSISALLDASQEAALQDQITLALENLNQAEAAMATLGDLQNTRLINVLSRRTVELKTTIAEITLELWNQLFIVDRDTGKITIKQAVQRKLAFESDNIVVLLSKLDTLQHVVSRFATDFDSTILSPLLRSGKTEHSMDVVIEDDIIRIVNRGHGINTIDLLAQVHRALEYLHTRVPSSIEVLLAEEIVPGLASRIITGWLESSMATSLEDVAAFGEVVSRIQDLLSFLDEIGWPGSQVLLDWFDDIPRNWLAKRRATTLSAVRALYSLNIGERRIVERVETQTVSRDDDIMTGTDEARDYSWDAWNDDEEAESNQIQQTQMMPESDSGGEDANEGTARVPSNSAGHGDDEEESWGWDDGETDANENDMPPVLPAETRSSRLQTNGDRSSDARSTKREIILKERYTVTLIPASLIEIINLVISDADQLSAGPLSSSCIAPARVGLYSIPTLLLGMYRATASTFYSKDSAGTMLLYNDCTRIAEELTRYQADQPTASRLRVDTDVKAIEGFGRRSYGQEMEAQKTVLRDLLDGAQGFSNCTISPFAEACADSVTTTVDRIKTVYGMWKGILSHSVFVQSLGSLLATVTSKMIVEIEDLSDISEEESKTLHRLCGLVLELKNLFLQRHGGEERDMTALYSPNWLKFQYLSEILESSLADITYFWTDSELSLEFEVEEVVDLIEALFAESDYRRRSIAEIRRTSRR</sequence>
<gene>
    <name evidence="3" type="ORF">M501DRAFT_993379</name>
</gene>
<feature type="region of interest" description="Disordered" evidence="1">
    <location>
        <begin position="442"/>
        <end position="525"/>
    </location>
</feature>
<dbReference type="InterPro" id="IPR055148">
    <property type="entry name" value="ZW10_C_2"/>
</dbReference>
<comment type="caution">
    <text evidence="3">The sequence shown here is derived from an EMBL/GenBank/DDBJ whole genome shotgun (WGS) entry which is preliminary data.</text>
</comment>
<name>A0A9P4VR76_9PEZI</name>
<dbReference type="PANTHER" id="PTHR12205:SF0">
    <property type="entry name" value="CENTROMERE_KINETOCHORE PROTEIN ZW10 HOMOLOG"/>
    <property type="match status" value="1"/>
</dbReference>
<evidence type="ECO:0000313" key="3">
    <source>
        <dbReference type="EMBL" id="KAF2842636.1"/>
    </source>
</evidence>
<dbReference type="GO" id="GO:0006888">
    <property type="term" value="P:endoplasmic reticulum to Golgi vesicle-mediated transport"/>
    <property type="evidence" value="ECO:0007669"/>
    <property type="project" value="TreeGrafter"/>
</dbReference>
<dbReference type="Proteomes" id="UP000799429">
    <property type="component" value="Unassembled WGS sequence"/>
</dbReference>
<dbReference type="GO" id="GO:0007094">
    <property type="term" value="P:mitotic spindle assembly checkpoint signaling"/>
    <property type="evidence" value="ECO:0007669"/>
    <property type="project" value="TreeGrafter"/>
</dbReference>
<accession>A0A9P4VR76</accession>
<evidence type="ECO:0000259" key="2">
    <source>
        <dbReference type="Pfam" id="PF22766"/>
    </source>
</evidence>
<dbReference type="AlphaFoldDB" id="A0A9P4VR76"/>
<reference evidence="3" key="1">
    <citation type="journal article" date="2020" name="Stud. Mycol.">
        <title>101 Dothideomycetes genomes: a test case for predicting lifestyles and emergence of pathogens.</title>
        <authorList>
            <person name="Haridas S."/>
            <person name="Albert R."/>
            <person name="Binder M."/>
            <person name="Bloem J."/>
            <person name="Labutti K."/>
            <person name="Salamov A."/>
            <person name="Andreopoulos B."/>
            <person name="Baker S."/>
            <person name="Barry K."/>
            <person name="Bills G."/>
            <person name="Bluhm B."/>
            <person name="Cannon C."/>
            <person name="Castanera R."/>
            <person name="Culley D."/>
            <person name="Daum C."/>
            <person name="Ezra D."/>
            <person name="Gonzalez J."/>
            <person name="Henrissat B."/>
            <person name="Kuo A."/>
            <person name="Liang C."/>
            <person name="Lipzen A."/>
            <person name="Lutzoni F."/>
            <person name="Magnuson J."/>
            <person name="Mondo S."/>
            <person name="Nolan M."/>
            <person name="Ohm R."/>
            <person name="Pangilinan J."/>
            <person name="Park H.-J."/>
            <person name="Ramirez L."/>
            <person name="Alfaro M."/>
            <person name="Sun H."/>
            <person name="Tritt A."/>
            <person name="Yoshinaga Y."/>
            <person name="Zwiers L.-H."/>
            <person name="Turgeon B."/>
            <person name="Goodwin S."/>
            <person name="Spatafora J."/>
            <person name="Crous P."/>
            <person name="Grigoriev I."/>
        </authorList>
    </citation>
    <scope>NUCLEOTIDE SEQUENCE</scope>
    <source>
        <strain evidence="3">CBS 101060</strain>
    </source>
</reference>
<dbReference type="PANTHER" id="PTHR12205">
    <property type="entry name" value="CENTROMERE/KINETOCHORE PROTEIN ZW10"/>
    <property type="match status" value="1"/>
</dbReference>